<reference evidence="3 4" key="1">
    <citation type="journal article" date="2023" name="IScience">
        <title>Expanded male sex-determining region conserved during the evolution of homothallism in the green alga Volvox.</title>
        <authorList>
            <person name="Yamamoto K."/>
            <person name="Matsuzaki R."/>
            <person name="Mahakham W."/>
            <person name="Heman W."/>
            <person name="Sekimoto H."/>
            <person name="Kawachi M."/>
            <person name="Minakuchi Y."/>
            <person name="Toyoda A."/>
            <person name="Nozaki H."/>
        </authorList>
    </citation>
    <scope>NUCLEOTIDE SEQUENCE [LARGE SCALE GENOMIC DNA]</scope>
    <source>
        <strain evidence="3 4">NIES-4468</strain>
    </source>
</reference>
<feature type="compositionally biased region" description="Low complexity" evidence="1">
    <location>
        <begin position="232"/>
        <end position="243"/>
    </location>
</feature>
<feature type="domain" description="Chromo" evidence="2">
    <location>
        <begin position="712"/>
        <end position="781"/>
    </location>
</feature>
<organism evidence="3 4">
    <name type="scientific">Volvox africanus</name>
    <dbReference type="NCBI Taxonomy" id="51714"/>
    <lineage>
        <taxon>Eukaryota</taxon>
        <taxon>Viridiplantae</taxon>
        <taxon>Chlorophyta</taxon>
        <taxon>core chlorophytes</taxon>
        <taxon>Chlorophyceae</taxon>
        <taxon>CS clade</taxon>
        <taxon>Chlamydomonadales</taxon>
        <taxon>Volvocaceae</taxon>
        <taxon>Volvox</taxon>
    </lineage>
</organism>
<feature type="compositionally biased region" description="Acidic residues" evidence="1">
    <location>
        <begin position="833"/>
        <end position="843"/>
    </location>
</feature>
<feature type="region of interest" description="Disordered" evidence="1">
    <location>
        <begin position="308"/>
        <end position="343"/>
    </location>
</feature>
<feature type="compositionally biased region" description="Basic and acidic residues" evidence="1">
    <location>
        <begin position="810"/>
        <end position="832"/>
    </location>
</feature>
<evidence type="ECO:0000313" key="3">
    <source>
        <dbReference type="EMBL" id="GLI68658.1"/>
    </source>
</evidence>
<proteinExistence type="predicted"/>
<feature type="region of interest" description="Disordered" evidence="1">
    <location>
        <begin position="1086"/>
        <end position="1142"/>
    </location>
</feature>
<protein>
    <recommendedName>
        <fullName evidence="2">Chromo domain-containing protein</fullName>
    </recommendedName>
</protein>
<dbReference type="PROSITE" id="PS50013">
    <property type="entry name" value="CHROMO_2"/>
    <property type="match status" value="2"/>
</dbReference>
<feature type="compositionally biased region" description="Polar residues" evidence="1">
    <location>
        <begin position="127"/>
        <end position="138"/>
    </location>
</feature>
<feature type="compositionally biased region" description="Acidic residues" evidence="1">
    <location>
        <begin position="800"/>
        <end position="809"/>
    </location>
</feature>
<feature type="region of interest" description="Disordered" evidence="1">
    <location>
        <begin position="976"/>
        <end position="999"/>
    </location>
</feature>
<feature type="region of interest" description="Disordered" evidence="1">
    <location>
        <begin position="108"/>
        <end position="138"/>
    </location>
</feature>
<feature type="compositionally biased region" description="Low complexity" evidence="1">
    <location>
        <begin position="328"/>
        <end position="338"/>
    </location>
</feature>
<feature type="region of interest" description="Disordered" evidence="1">
    <location>
        <begin position="864"/>
        <end position="926"/>
    </location>
</feature>
<feature type="region of interest" description="Disordered" evidence="1">
    <location>
        <begin position="772"/>
        <end position="848"/>
    </location>
</feature>
<dbReference type="InterPro" id="IPR000953">
    <property type="entry name" value="Chromo/chromo_shadow_dom"/>
</dbReference>
<evidence type="ECO:0000313" key="4">
    <source>
        <dbReference type="Proteomes" id="UP001165090"/>
    </source>
</evidence>
<comment type="caution">
    <text evidence="3">The sequence shown here is derived from an EMBL/GenBank/DDBJ whole genome shotgun (WGS) entry which is preliminary data.</text>
</comment>
<accession>A0ABQ5SFE8</accession>
<feature type="domain" description="Chromo" evidence="2">
    <location>
        <begin position="1284"/>
        <end position="1325"/>
    </location>
</feature>
<sequence>MWNKQRLQLRRKADGVAGEAKTILVDVLHGDDRFNITWKLDGGASVLKQRHIPKSKLLQIADVVSSGPLHTLMDDIDTCAMNAAIKLYRNQQHPALSEKPANLESVAQSCSGTASGNPRCKPLPAHNDQTAGPGETSQSALLSTDAVGSAGLGPGGRSGGSAAVAVAPAAFPLLSAAPAAAVTPAPSPRIPTGCERNTSSAAAVRKTKEVADGVPHSEMTIAALPSPPQRPSPSRLQSQSLQPPSSPSDGANNEAAPLLMPLPSQQQRRQQHSAGVSLSPFNFIGVTLPPSSDRSDQTVGVQRPALLDGATNGCCPGGSVDAPRDVSPRLSSPQSPLPAGRHANDCTAAETMRTQQAQAVTLAATMLADDNQVHVVTEGATSGNGEATAVARGHGLTGHIARQHQRGTRKRRSREMEMADFARGRQQGVAAAAVGAEEEGASLHVAGDVCMDSGCCCCCCVEHGERAVEFGAAEGYPGRYASLGSAGCQGAEEGGNTGQHHHHHQQQQQQQQQPGRQEGEEEVRKTMRDSANIMATHGMEVVEEQVVMEAQAAAAQTAAVAAAAAAAAVQGAQELMGVAAAVQQLPGTNTAAAAGVEEATAAAATQPTQSGFEGEAMEAEAHVMAAQVAQRTVEAAGAAGRAAYMQTAAARAAAVLAAGVLAVTTAAEDATYLICPFTGRSFGRSLCLKPGDVPLAEQLSDPRRTVAANQDREMEEIVNETFSRRLGSSVFLIKWLGYELDPGEPGGRNGHWVSQAVLESWVPMMLAEWRLRGKDSSRQKSGADGSNPMSEEEKKKEEEKKEEEEEERKEEERKEERKEEKKKEEKKEKEPTAEEEEEKEEELTTQGLHLSWIGDVDISSQDLQDAQFTPPTSGRLDRDGNSGRDAPLTGGRNIDEGGSHHHQQQHHHQQHQQHQQAVEVVPPAGYPAGLDEDEALLDINDLLTRDGGEDPDGWQELLCRASRGRPAAEAPVGSVIHTNEAGDGGTAADPSCSRAAAAAAPPAPPAAAAAIRDDVAPVTHLGPIPLHVDVVGAGAARPGPSAAGPSGCKIQYCKKRPARQQPAAERDKPEEQQHLNDELVFLGEDHRADGRGAGQRILPSQSRRRSARIQAYLESMQSTGGQQPPSQPPPQLQQQPQQPPAKRVALQWAPNGGTAAAHTAIPAIAVDTSAAPVILGVSTATTATVLMGATATAAIATATTATATATNAATATATAVGRRKCTRRCRHGPFSEEVEARLKAEVSSGSFVESMSTGRKYPKSLCCGPKDIRVADYDPDDDPQSAVGAVERIMDEVTDDVTGRRYLLVKWKGYELDPGGEHHQGHWEPVGHVPRKVRARVLWERCKPFWFDAE</sequence>
<keyword evidence="4" id="KW-1185">Reference proteome</keyword>
<dbReference type="Proteomes" id="UP001165090">
    <property type="component" value="Unassembled WGS sequence"/>
</dbReference>
<evidence type="ECO:0000259" key="2">
    <source>
        <dbReference type="PROSITE" id="PS50013"/>
    </source>
</evidence>
<dbReference type="PANTHER" id="PTHR46007:SF8">
    <property type="entry name" value="C2H2-TYPE DOMAIN-CONTAINING PROTEIN"/>
    <property type="match status" value="1"/>
</dbReference>
<name>A0ABQ5SFE8_9CHLO</name>
<feature type="region of interest" description="Disordered" evidence="1">
    <location>
        <begin position="487"/>
        <end position="525"/>
    </location>
</feature>
<dbReference type="EMBL" id="BSDZ01000080">
    <property type="protein sequence ID" value="GLI68658.1"/>
    <property type="molecule type" value="Genomic_DNA"/>
</dbReference>
<gene>
    <name evidence="3" type="ORF">VaNZ11_013134</name>
</gene>
<feature type="region of interest" description="Disordered" evidence="1">
    <location>
        <begin position="182"/>
        <end position="257"/>
    </location>
</feature>
<dbReference type="InterPro" id="IPR051647">
    <property type="entry name" value="Mediator_comp_sub12"/>
</dbReference>
<feature type="compositionally biased region" description="Basic residues" evidence="1">
    <location>
        <begin position="900"/>
        <end position="911"/>
    </location>
</feature>
<evidence type="ECO:0000256" key="1">
    <source>
        <dbReference type="SAM" id="MobiDB-lite"/>
    </source>
</evidence>
<dbReference type="PANTHER" id="PTHR46007">
    <property type="entry name" value="MEDIATOR OF RNA POLYMERASE II TRANSCRIPTION SUBUNIT 12"/>
    <property type="match status" value="1"/>
</dbReference>